<feature type="signal peptide" evidence="1">
    <location>
        <begin position="1"/>
        <end position="19"/>
    </location>
</feature>
<dbReference type="GO" id="GO:0016811">
    <property type="term" value="F:hydrolase activity, acting on carbon-nitrogen (but not peptide) bonds, in linear amides"/>
    <property type="evidence" value="ECO:0007669"/>
    <property type="project" value="InterPro"/>
</dbReference>
<evidence type="ECO:0000256" key="1">
    <source>
        <dbReference type="SAM" id="SignalP"/>
    </source>
</evidence>
<dbReference type="eggNOG" id="COG2421">
    <property type="taxonomic scope" value="Bacteria"/>
</dbReference>
<reference evidence="2" key="1">
    <citation type="submission" date="2006-10" db="EMBL/GenBank/DDBJ databases">
        <title>Complete sequence of Solibacter usitatus Ellin6076.</title>
        <authorList>
            <consortium name="US DOE Joint Genome Institute"/>
            <person name="Copeland A."/>
            <person name="Lucas S."/>
            <person name="Lapidus A."/>
            <person name="Barry K."/>
            <person name="Detter J.C."/>
            <person name="Glavina del Rio T."/>
            <person name="Hammon N."/>
            <person name="Israni S."/>
            <person name="Dalin E."/>
            <person name="Tice H."/>
            <person name="Pitluck S."/>
            <person name="Thompson L.S."/>
            <person name="Brettin T."/>
            <person name="Bruce D."/>
            <person name="Han C."/>
            <person name="Tapia R."/>
            <person name="Gilna P."/>
            <person name="Schmutz J."/>
            <person name="Larimer F."/>
            <person name="Land M."/>
            <person name="Hauser L."/>
            <person name="Kyrpides N."/>
            <person name="Mikhailova N."/>
            <person name="Janssen P.H."/>
            <person name="Kuske C.R."/>
            <person name="Richardson P."/>
        </authorList>
    </citation>
    <scope>NUCLEOTIDE SEQUENCE</scope>
    <source>
        <strain evidence="2">Ellin6076</strain>
    </source>
</reference>
<proteinExistence type="predicted"/>
<protein>
    <submittedName>
        <fullName evidence="2">Acetamidase/Formamidase</fullName>
    </submittedName>
</protein>
<accession>Q01VE0</accession>
<keyword evidence="1" id="KW-0732">Signal</keyword>
<dbReference type="Pfam" id="PF03069">
    <property type="entry name" value="FmdA_AmdA"/>
    <property type="match status" value="1"/>
</dbReference>
<sequence length="433" mass="46244" precursor="true">MRKTILWLLLFARFLPAQAPPVTGRWVVTADFYGTPLNFMLQLKQDGEKLSGDFDGDKLEGSRKGDAIRFLAKDDEGGTEDVTAIVQGGAISGTVIFTSGSNPGHPSTHSFTGQMVAARGTGSPQRHEFRPTVFYRQFSAANKPVLTVAPGDTIHTTTVDAAGTDEKGDVRVLGGNPETGPFYVETAAPGDTLVVHLTRLKLNRDWAESDDAVVWRALDTDLAVKMKDGGKTVRWHLDLQRGVASPEKPSEHLAAYSVPLRPMLGCIATAPNPAQAAPGTGDSGRWGGNMDFNEIVEGATVYLPVNVPGAMLYLGDGHAAQGDGELNGNALETSMDVEFTVEVLPKKRISGPRVESATHIMAMGLAGSLDEAIRSATYGMAQWLEQDYKLTPSEIAQVLGSAAEYKISEVADRNVGIVLKISKDRLKGIGAGK</sequence>
<dbReference type="SUPFAM" id="SSF141130">
    <property type="entry name" value="Acetamidase/Formamidase-like"/>
    <property type="match status" value="1"/>
</dbReference>
<dbReference type="AlphaFoldDB" id="Q01VE0"/>
<feature type="chain" id="PRO_5004162747" evidence="1">
    <location>
        <begin position="20"/>
        <end position="433"/>
    </location>
</feature>
<dbReference type="InParanoid" id="Q01VE0"/>
<dbReference type="Gene3D" id="3.10.28.20">
    <property type="entry name" value="Acetamidase/Formamidase-like domains"/>
    <property type="match status" value="1"/>
</dbReference>
<dbReference type="KEGG" id="sus:Acid_5428"/>
<dbReference type="HOGENOM" id="CLU_032013_1_1_0"/>
<dbReference type="EMBL" id="CP000473">
    <property type="protein sequence ID" value="ABJ86375.1"/>
    <property type="molecule type" value="Genomic_DNA"/>
</dbReference>
<gene>
    <name evidence="2" type="ordered locus">Acid_5428</name>
</gene>
<dbReference type="Gene3D" id="2.60.120.580">
    <property type="entry name" value="Acetamidase/Formamidase-like domains"/>
    <property type="match status" value="1"/>
</dbReference>
<dbReference type="InterPro" id="IPR004304">
    <property type="entry name" value="FmdA_AmdA"/>
</dbReference>
<dbReference type="OrthoDB" id="9811740at2"/>
<dbReference type="STRING" id="234267.Acid_5428"/>
<organism evidence="2">
    <name type="scientific">Solibacter usitatus (strain Ellin6076)</name>
    <dbReference type="NCBI Taxonomy" id="234267"/>
    <lineage>
        <taxon>Bacteria</taxon>
        <taxon>Pseudomonadati</taxon>
        <taxon>Acidobacteriota</taxon>
        <taxon>Terriglobia</taxon>
        <taxon>Bryobacterales</taxon>
        <taxon>Solibacteraceae</taxon>
        <taxon>Candidatus Solibacter</taxon>
    </lineage>
</organism>
<name>Q01VE0_SOLUE</name>
<dbReference type="PANTHER" id="PTHR31891">
    <property type="entry name" value="FORMAMIDASE C869.04-RELATED"/>
    <property type="match status" value="1"/>
</dbReference>
<dbReference type="PANTHER" id="PTHR31891:SF1">
    <property type="entry name" value="FORMAMIDASE C869.04-RELATED"/>
    <property type="match status" value="1"/>
</dbReference>
<evidence type="ECO:0000313" key="2">
    <source>
        <dbReference type="EMBL" id="ABJ86375.1"/>
    </source>
</evidence>